<keyword evidence="3" id="KW-1185">Reference proteome</keyword>
<dbReference type="EMBL" id="BQNB010013453">
    <property type="protein sequence ID" value="GJT16158.1"/>
    <property type="molecule type" value="Genomic_DNA"/>
</dbReference>
<feature type="compositionally biased region" description="Low complexity" evidence="1">
    <location>
        <begin position="16"/>
        <end position="28"/>
    </location>
</feature>
<evidence type="ECO:0000256" key="1">
    <source>
        <dbReference type="SAM" id="MobiDB-lite"/>
    </source>
</evidence>
<feature type="region of interest" description="Disordered" evidence="1">
    <location>
        <begin position="1"/>
        <end position="28"/>
    </location>
</feature>
<sequence length="101" mass="11616">MSGNNNAGENAFETKNTNNNGTNNVTTNVVNDEDLPQLFDSRRGSHVTNVQQLDVEDFSSWKDKFLVYLDRLEHSLLEILENRHFVPKYTAYTPENFLPKP</sequence>
<evidence type="ECO:0000313" key="2">
    <source>
        <dbReference type="EMBL" id="GJT16158.1"/>
    </source>
</evidence>
<accession>A0ABQ5BRH8</accession>
<reference evidence="2" key="1">
    <citation type="journal article" date="2022" name="Int. J. Mol. Sci.">
        <title>Draft Genome of Tanacetum Coccineum: Genomic Comparison of Closely Related Tanacetum-Family Plants.</title>
        <authorList>
            <person name="Yamashiro T."/>
            <person name="Shiraishi A."/>
            <person name="Nakayama K."/>
            <person name="Satake H."/>
        </authorList>
    </citation>
    <scope>NUCLEOTIDE SEQUENCE</scope>
</reference>
<protein>
    <submittedName>
        <fullName evidence="2">Uncharacterized protein</fullName>
    </submittedName>
</protein>
<evidence type="ECO:0000313" key="3">
    <source>
        <dbReference type="Proteomes" id="UP001151760"/>
    </source>
</evidence>
<reference evidence="2" key="2">
    <citation type="submission" date="2022-01" db="EMBL/GenBank/DDBJ databases">
        <authorList>
            <person name="Yamashiro T."/>
            <person name="Shiraishi A."/>
            <person name="Satake H."/>
            <person name="Nakayama K."/>
        </authorList>
    </citation>
    <scope>NUCLEOTIDE SEQUENCE</scope>
</reference>
<proteinExistence type="predicted"/>
<gene>
    <name evidence="2" type="ORF">Tco_0874864</name>
</gene>
<dbReference type="Proteomes" id="UP001151760">
    <property type="component" value="Unassembled WGS sequence"/>
</dbReference>
<organism evidence="2 3">
    <name type="scientific">Tanacetum coccineum</name>
    <dbReference type="NCBI Taxonomy" id="301880"/>
    <lineage>
        <taxon>Eukaryota</taxon>
        <taxon>Viridiplantae</taxon>
        <taxon>Streptophyta</taxon>
        <taxon>Embryophyta</taxon>
        <taxon>Tracheophyta</taxon>
        <taxon>Spermatophyta</taxon>
        <taxon>Magnoliopsida</taxon>
        <taxon>eudicotyledons</taxon>
        <taxon>Gunneridae</taxon>
        <taxon>Pentapetalae</taxon>
        <taxon>asterids</taxon>
        <taxon>campanulids</taxon>
        <taxon>Asterales</taxon>
        <taxon>Asteraceae</taxon>
        <taxon>Asteroideae</taxon>
        <taxon>Anthemideae</taxon>
        <taxon>Anthemidinae</taxon>
        <taxon>Tanacetum</taxon>
    </lineage>
</organism>
<comment type="caution">
    <text evidence="2">The sequence shown here is derived from an EMBL/GenBank/DDBJ whole genome shotgun (WGS) entry which is preliminary data.</text>
</comment>
<name>A0ABQ5BRH8_9ASTR</name>